<keyword evidence="2" id="KW-1185">Reference proteome</keyword>
<feature type="non-terminal residue" evidence="1">
    <location>
        <position position="171"/>
    </location>
</feature>
<reference evidence="1" key="1">
    <citation type="submission" date="2020-11" db="EMBL/GenBank/DDBJ databases">
        <authorList>
            <consortium name="DOE Joint Genome Institute"/>
            <person name="Ahrendt S."/>
            <person name="Riley R."/>
            <person name="Andreopoulos W."/>
            <person name="Labutti K."/>
            <person name="Pangilinan J."/>
            <person name="Ruiz-Duenas F.J."/>
            <person name="Barrasa J.M."/>
            <person name="Sanchez-Garcia M."/>
            <person name="Camarero S."/>
            <person name="Miyauchi S."/>
            <person name="Serrano A."/>
            <person name="Linde D."/>
            <person name="Babiker R."/>
            <person name="Drula E."/>
            <person name="Ayuso-Fernandez I."/>
            <person name="Pacheco R."/>
            <person name="Padilla G."/>
            <person name="Ferreira P."/>
            <person name="Barriuso J."/>
            <person name="Kellner H."/>
            <person name="Castanera R."/>
            <person name="Alfaro M."/>
            <person name="Ramirez L."/>
            <person name="Pisabarro A.G."/>
            <person name="Kuo A."/>
            <person name="Tritt A."/>
            <person name="Lipzen A."/>
            <person name="He G."/>
            <person name="Yan M."/>
            <person name="Ng V."/>
            <person name="Cullen D."/>
            <person name="Martin F."/>
            <person name="Rosso M.-N."/>
            <person name="Henrissat B."/>
            <person name="Hibbett D."/>
            <person name="Martinez A.T."/>
            <person name="Grigoriev I.V."/>
        </authorList>
    </citation>
    <scope>NUCLEOTIDE SEQUENCE</scope>
    <source>
        <strain evidence="1">AH 40177</strain>
    </source>
</reference>
<protein>
    <recommendedName>
        <fullName evidence="3">DDE Tnp4 domain-containing protein</fullName>
    </recommendedName>
</protein>
<feature type="non-terminal residue" evidence="1">
    <location>
        <position position="1"/>
    </location>
</feature>
<organism evidence="1 2">
    <name type="scientific">Rhodocollybia butyracea</name>
    <dbReference type="NCBI Taxonomy" id="206335"/>
    <lineage>
        <taxon>Eukaryota</taxon>
        <taxon>Fungi</taxon>
        <taxon>Dikarya</taxon>
        <taxon>Basidiomycota</taxon>
        <taxon>Agaricomycotina</taxon>
        <taxon>Agaricomycetes</taxon>
        <taxon>Agaricomycetidae</taxon>
        <taxon>Agaricales</taxon>
        <taxon>Marasmiineae</taxon>
        <taxon>Omphalotaceae</taxon>
        <taxon>Rhodocollybia</taxon>
    </lineage>
</organism>
<comment type="caution">
    <text evidence="1">The sequence shown here is derived from an EMBL/GenBank/DDBJ whole genome shotgun (WGS) entry which is preliminary data.</text>
</comment>
<dbReference type="AlphaFoldDB" id="A0A9P5PF76"/>
<dbReference type="Proteomes" id="UP000772434">
    <property type="component" value="Unassembled WGS sequence"/>
</dbReference>
<dbReference type="EMBL" id="JADNRY010000216">
    <property type="protein sequence ID" value="KAF9061055.1"/>
    <property type="molecule type" value="Genomic_DNA"/>
</dbReference>
<evidence type="ECO:0000313" key="1">
    <source>
        <dbReference type="EMBL" id="KAF9061055.1"/>
    </source>
</evidence>
<accession>A0A9P5PF76</accession>
<evidence type="ECO:0000313" key="2">
    <source>
        <dbReference type="Proteomes" id="UP000772434"/>
    </source>
</evidence>
<sequence>RMGRDMFFKLVNILEKDPIFQSTGTKPQRPVEDQLSWRYGAIGSDVLTTAQNLSLGVGSVCNYCDRVVLAIRRLRNRFISWPNVDRKGVISKSIEECSGFTNCLGSGNGSLIRLLVMPNVHGAIYLCRKKFAAVINVQTTVDHNLRFTSFEMGWPGSVSDMTISKNSDIWA</sequence>
<evidence type="ECO:0008006" key="3">
    <source>
        <dbReference type="Google" id="ProtNLM"/>
    </source>
</evidence>
<gene>
    <name evidence="1" type="ORF">BDP27DRAFT_1148819</name>
</gene>
<name>A0A9P5PF76_9AGAR</name>
<dbReference type="OrthoDB" id="3233403at2759"/>
<proteinExistence type="predicted"/>